<keyword evidence="3" id="KW-1185">Reference proteome</keyword>
<feature type="domain" description="HTH marR-type" evidence="1">
    <location>
        <begin position="23"/>
        <end position="159"/>
    </location>
</feature>
<name>A0ABT2GUY4_9MICO</name>
<dbReference type="PANTHER" id="PTHR33164">
    <property type="entry name" value="TRANSCRIPTIONAL REGULATOR, MARR FAMILY"/>
    <property type="match status" value="1"/>
</dbReference>
<dbReference type="PANTHER" id="PTHR33164:SF43">
    <property type="entry name" value="HTH-TYPE TRANSCRIPTIONAL REPRESSOR YETL"/>
    <property type="match status" value="1"/>
</dbReference>
<evidence type="ECO:0000313" key="3">
    <source>
        <dbReference type="Proteomes" id="UP001165584"/>
    </source>
</evidence>
<dbReference type="Proteomes" id="UP001165584">
    <property type="component" value="Unassembled WGS sequence"/>
</dbReference>
<sequence>MPQNVVRREARHLYAEAPKSEAAKAAVDALLRLQRAEEAEVDRVRAVIGLSNNEFHAIRYLLQAQREGRDTGPKDLVVMLTTSNASVTKIIDRLEQIGDLRRRPHPTDRRAQLLEPTPAAAAKVEAGYRTFHETVVDVMDHLSPGDAAIVARALNDVTDRIEKGQADTGRP</sequence>
<dbReference type="PROSITE" id="PS50995">
    <property type="entry name" value="HTH_MARR_2"/>
    <property type="match status" value="1"/>
</dbReference>
<dbReference type="SUPFAM" id="SSF46785">
    <property type="entry name" value="Winged helix' DNA-binding domain"/>
    <property type="match status" value="1"/>
</dbReference>
<dbReference type="Gene3D" id="1.10.10.10">
    <property type="entry name" value="Winged helix-like DNA-binding domain superfamily/Winged helix DNA-binding domain"/>
    <property type="match status" value="1"/>
</dbReference>
<dbReference type="InterPro" id="IPR000835">
    <property type="entry name" value="HTH_MarR-typ"/>
</dbReference>
<reference evidence="2" key="1">
    <citation type="submission" date="2022-08" db="EMBL/GenBank/DDBJ databases">
        <authorList>
            <person name="Deng Y."/>
            <person name="Han X.-F."/>
            <person name="Zhang Y.-Q."/>
        </authorList>
    </citation>
    <scope>NUCLEOTIDE SEQUENCE</scope>
    <source>
        <strain evidence="2">CPCC 205763</strain>
    </source>
</reference>
<comment type="caution">
    <text evidence="2">The sequence shown here is derived from an EMBL/GenBank/DDBJ whole genome shotgun (WGS) entry which is preliminary data.</text>
</comment>
<proteinExistence type="predicted"/>
<dbReference type="InterPro" id="IPR036388">
    <property type="entry name" value="WH-like_DNA-bd_sf"/>
</dbReference>
<dbReference type="InterPro" id="IPR039422">
    <property type="entry name" value="MarR/SlyA-like"/>
</dbReference>
<dbReference type="SMART" id="SM00347">
    <property type="entry name" value="HTH_MARR"/>
    <property type="match status" value="1"/>
</dbReference>
<dbReference type="InterPro" id="IPR036390">
    <property type="entry name" value="WH_DNA-bd_sf"/>
</dbReference>
<dbReference type="EMBL" id="JANLCM010000002">
    <property type="protein sequence ID" value="MCS5719357.1"/>
    <property type="molecule type" value="Genomic_DNA"/>
</dbReference>
<dbReference type="RefSeq" id="WP_259508854.1">
    <property type="nucleotide sequence ID" value="NZ_JANLCM010000002.1"/>
</dbReference>
<protein>
    <submittedName>
        <fullName evidence="2">MarR family transcriptional regulator</fullName>
    </submittedName>
</protein>
<evidence type="ECO:0000313" key="2">
    <source>
        <dbReference type="EMBL" id="MCS5719357.1"/>
    </source>
</evidence>
<dbReference type="Pfam" id="PF01047">
    <property type="entry name" value="MarR"/>
    <property type="match status" value="1"/>
</dbReference>
<evidence type="ECO:0000259" key="1">
    <source>
        <dbReference type="PROSITE" id="PS50995"/>
    </source>
</evidence>
<organism evidence="2 3">
    <name type="scientific">Herbiconiux aconitum</name>
    <dbReference type="NCBI Taxonomy" id="2970913"/>
    <lineage>
        <taxon>Bacteria</taxon>
        <taxon>Bacillati</taxon>
        <taxon>Actinomycetota</taxon>
        <taxon>Actinomycetes</taxon>
        <taxon>Micrococcales</taxon>
        <taxon>Microbacteriaceae</taxon>
        <taxon>Herbiconiux</taxon>
    </lineage>
</organism>
<gene>
    <name evidence="2" type="ORF">N1027_14560</name>
</gene>
<accession>A0ABT2GUY4</accession>